<dbReference type="Proteomes" id="UP000030693">
    <property type="component" value="Unassembled WGS sequence"/>
</dbReference>
<evidence type="ECO:0000313" key="9">
    <source>
        <dbReference type="Proteomes" id="UP000030693"/>
    </source>
</evidence>
<feature type="compositionally biased region" description="Low complexity" evidence="5">
    <location>
        <begin position="211"/>
        <end position="221"/>
    </location>
</feature>
<evidence type="ECO:0000256" key="1">
    <source>
        <dbReference type="ARBA" id="ARBA00022741"/>
    </source>
</evidence>
<dbReference type="Gene3D" id="1.20.120.1080">
    <property type="match status" value="1"/>
</dbReference>
<dbReference type="STRING" id="691883.A0A058ZFR2"/>
<dbReference type="SUPFAM" id="SSF52540">
    <property type="entry name" value="P-loop containing nucleoside triphosphate hydrolases"/>
    <property type="match status" value="1"/>
</dbReference>
<dbReference type="SMART" id="SM00487">
    <property type="entry name" value="DEXDc"/>
    <property type="match status" value="1"/>
</dbReference>
<dbReference type="OrthoDB" id="5600252at2759"/>
<reference evidence="8" key="1">
    <citation type="submission" date="2013-04" db="EMBL/GenBank/DDBJ databases">
        <title>The Genome Sequence of Fonticula alba ATCC 38817.</title>
        <authorList>
            <consortium name="The Broad Institute Genomics Platform"/>
            <person name="Russ C."/>
            <person name="Cuomo C."/>
            <person name="Burger G."/>
            <person name="Gray M.W."/>
            <person name="Holland P.W.H."/>
            <person name="King N."/>
            <person name="Lang F.B.F."/>
            <person name="Roger A.J."/>
            <person name="Ruiz-Trillo I."/>
            <person name="Brown M."/>
            <person name="Walker B."/>
            <person name="Young S."/>
            <person name="Zeng Q."/>
            <person name="Gargeya S."/>
            <person name="Fitzgerald M."/>
            <person name="Haas B."/>
            <person name="Abouelleil A."/>
            <person name="Allen A.W."/>
            <person name="Alvarado L."/>
            <person name="Arachchi H.M."/>
            <person name="Berlin A.M."/>
            <person name="Chapman S.B."/>
            <person name="Gainer-Dewar J."/>
            <person name="Goldberg J."/>
            <person name="Griggs A."/>
            <person name="Gujja S."/>
            <person name="Hansen M."/>
            <person name="Howarth C."/>
            <person name="Imamovic A."/>
            <person name="Ireland A."/>
            <person name="Larimer J."/>
            <person name="McCowan C."/>
            <person name="Murphy C."/>
            <person name="Pearson M."/>
            <person name="Poon T.W."/>
            <person name="Priest M."/>
            <person name="Roberts A."/>
            <person name="Saif S."/>
            <person name="Shea T."/>
            <person name="Sisk P."/>
            <person name="Sykes S."/>
            <person name="Wortman J."/>
            <person name="Nusbaum C."/>
            <person name="Birren B."/>
        </authorList>
    </citation>
    <scope>NUCLEOTIDE SEQUENCE [LARGE SCALE GENOMIC DNA]</scope>
    <source>
        <strain evidence="8">ATCC 38817</strain>
    </source>
</reference>
<dbReference type="Pfam" id="PF24385">
    <property type="entry name" value="DSRM_DHX29"/>
    <property type="match status" value="1"/>
</dbReference>
<dbReference type="PROSITE" id="PS51194">
    <property type="entry name" value="HELICASE_CTER"/>
    <property type="match status" value="1"/>
</dbReference>
<keyword evidence="9" id="KW-1185">Reference proteome</keyword>
<evidence type="ECO:0000259" key="7">
    <source>
        <dbReference type="PROSITE" id="PS51194"/>
    </source>
</evidence>
<dbReference type="CDD" id="cd17917">
    <property type="entry name" value="DEXHc_RHA-like"/>
    <property type="match status" value="1"/>
</dbReference>
<dbReference type="InterPro" id="IPR007502">
    <property type="entry name" value="Helicase-assoc_dom"/>
</dbReference>
<dbReference type="GO" id="GO:0004386">
    <property type="term" value="F:helicase activity"/>
    <property type="evidence" value="ECO:0007669"/>
    <property type="project" value="UniProtKB-KW"/>
</dbReference>
<dbReference type="PROSITE" id="PS51192">
    <property type="entry name" value="HELICASE_ATP_BIND_1"/>
    <property type="match status" value="1"/>
</dbReference>
<dbReference type="GO" id="GO:0003723">
    <property type="term" value="F:RNA binding"/>
    <property type="evidence" value="ECO:0007669"/>
    <property type="project" value="TreeGrafter"/>
</dbReference>
<proteinExistence type="predicted"/>
<feature type="region of interest" description="Disordered" evidence="5">
    <location>
        <begin position="1"/>
        <end position="68"/>
    </location>
</feature>
<evidence type="ECO:0000256" key="4">
    <source>
        <dbReference type="ARBA" id="ARBA00022840"/>
    </source>
</evidence>
<feature type="region of interest" description="Disordered" evidence="5">
    <location>
        <begin position="569"/>
        <end position="600"/>
    </location>
</feature>
<dbReference type="InterPro" id="IPR001650">
    <property type="entry name" value="Helicase_C-like"/>
</dbReference>
<dbReference type="Pfam" id="PF21010">
    <property type="entry name" value="HA2_C"/>
    <property type="match status" value="1"/>
</dbReference>
<dbReference type="SMART" id="SM00490">
    <property type="entry name" value="HELICc"/>
    <property type="match status" value="1"/>
</dbReference>
<dbReference type="Pfam" id="PF00270">
    <property type="entry name" value="DEAD"/>
    <property type="match status" value="1"/>
</dbReference>
<evidence type="ECO:0000256" key="5">
    <source>
        <dbReference type="SAM" id="MobiDB-lite"/>
    </source>
</evidence>
<feature type="compositionally biased region" description="Pro residues" evidence="5">
    <location>
        <begin position="189"/>
        <end position="199"/>
    </location>
</feature>
<keyword evidence="4" id="KW-0067">ATP-binding</keyword>
<dbReference type="GO" id="GO:0005524">
    <property type="term" value="F:ATP binding"/>
    <property type="evidence" value="ECO:0007669"/>
    <property type="project" value="UniProtKB-KW"/>
</dbReference>
<feature type="compositionally biased region" description="Low complexity" evidence="5">
    <location>
        <begin position="43"/>
        <end position="55"/>
    </location>
</feature>
<dbReference type="RefSeq" id="XP_009492492.1">
    <property type="nucleotide sequence ID" value="XM_009494217.1"/>
</dbReference>
<keyword evidence="2" id="KW-0378">Hydrolase</keyword>
<dbReference type="SMART" id="SM00847">
    <property type="entry name" value="HA2"/>
    <property type="match status" value="1"/>
</dbReference>
<gene>
    <name evidence="8" type="ORF">H696_00370</name>
</gene>
<dbReference type="InterPro" id="IPR011545">
    <property type="entry name" value="DEAD/DEAH_box_helicase_dom"/>
</dbReference>
<dbReference type="Pfam" id="PF00271">
    <property type="entry name" value="Helicase_C"/>
    <property type="match status" value="1"/>
</dbReference>
<accession>A0A058ZFR2</accession>
<dbReference type="eggNOG" id="KOG0920">
    <property type="taxonomic scope" value="Eukaryota"/>
</dbReference>
<keyword evidence="3" id="KW-0347">Helicase</keyword>
<feature type="domain" description="Helicase C-terminal" evidence="7">
    <location>
        <begin position="854"/>
        <end position="1031"/>
    </location>
</feature>
<dbReference type="PANTHER" id="PTHR18934:SF99">
    <property type="entry name" value="ATP-DEPENDENT RNA HELICASE DHX37-RELATED"/>
    <property type="match status" value="1"/>
</dbReference>
<keyword evidence="1" id="KW-0547">Nucleotide-binding</keyword>
<dbReference type="InterPro" id="IPR056328">
    <property type="entry name" value="DSRM_DHX29"/>
</dbReference>
<evidence type="ECO:0000256" key="3">
    <source>
        <dbReference type="ARBA" id="ARBA00022806"/>
    </source>
</evidence>
<dbReference type="EMBL" id="KB932201">
    <property type="protein sequence ID" value="KCV72791.1"/>
    <property type="molecule type" value="Genomic_DNA"/>
</dbReference>
<feature type="region of interest" description="Disordered" evidence="5">
    <location>
        <begin position="185"/>
        <end position="230"/>
    </location>
</feature>
<dbReference type="GO" id="GO:0016787">
    <property type="term" value="F:hydrolase activity"/>
    <property type="evidence" value="ECO:0007669"/>
    <property type="project" value="UniProtKB-KW"/>
</dbReference>
<organism evidence="8">
    <name type="scientific">Fonticula alba</name>
    <name type="common">Slime mold</name>
    <dbReference type="NCBI Taxonomy" id="691883"/>
    <lineage>
        <taxon>Eukaryota</taxon>
        <taxon>Rotosphaerida</taxon>
        <taxon>Fonticulaceae</taxon>
        <taxon>Fonticula</taxon>
    </lineage>
</organism>
<evidence type="ECO:0008006" key="10">
    <source>
        <dbReference type="Google" id="ProtNLM"/>
    </source>
</evidence>
<dbReference type="CDD" id="cd18791">
    <property type="entry name" value="SF2_C_RHA"/>
    <property type="match status" value="1"/>
</dbReference>
<name>A0A058ZFR2_FONAL</name>
<dbReference type="InterPro" id="IPR014001">
    <property type="entry name" value="Helicase_ATP-bd"/>
</dbReference>
<protein>
    <recommendedName>
        <fullName evidence="10">P-loop containing nucleoside triphosphate hydrolase protein</fullName>
    </recommendedName>
</protein>
<feature type="compositionally biased region" description="Polar residues" evidence="5">
    <location>
        <begin position="576"/>
        <end position="587"/>
    </location>
</feature>
<evidence type="ECO:0000313" key="8">
    <source>
        <dbReference type="EMBL" id="KCV72791.1"/>
    </source>
</evidence>
<evidence type="ECO:0000259" key="6">
    <source>
        <dbReference type="PROSITE" id="PS51192"/>
    </source>
</evidence>
<dbReference type="GeneID" id="20525095"/>
<evidence type="ECO:0000256" key="2">
    <source>
        <dbReference type="ARBA" id="ARBA00022801"/>
    </source>
</evidence>
<dbReference type="PANTHER" id="PTHR18934">
    <property type="entry name" value="ATP-DEPENDENT RNA HELICASE"/>
    <property type="match status" value="1"/>
</dbReference>
<dbReference type="Gene3D" id="3.40.50.300">
    <property type="entry name" value="P-loop containing nucleotide triphosphate hydrolases"/>
    <property type="match status" value="2"/>
</dbReference>
<sequence>MTKKGSSSSSSSKPAAKGSSKTPAAPEPTAPPPRRQKARIVTSGNAGNSSKSAPAPSAPAQPLPDTGELPYTQALRTWTGKLPNVLLIEFCRKQTNWMAPQFNESNKGGQFSSSVVLLKKANQRSTETTAVRFRCPGTFATASEARQHGATYVLSQVSCHRNIGVMIPPGYRDFYRDHVAEYIKKLPDQKPPAEMPDPFAPKKEPVPPPSAAKSRPPAARKTTTSELQLQPGVRDKLEQFLISSASSSDALPSQLAQQRPLDRKSNQYKQLVDALGKMGLRDFMISECIEHLWTESGHTTGVQTLPTLSACVDWLSLMVPEDDLPKALQASATIQLLSKSSFETDQVVSWLRSFGYTRAQAQQALALHTGAAAGAAGPLLDPRQAGNIFATGLLTLRWLLDGAQGPAARDLLFDGSTGAGATPDKAAINEELGILDSMLDARSFQVKRSWENGLAHVVTLRVRNAGRASGAQLALYIPLLAAGASAYPLASIPLVTVLPGTSELTTYMCVFLARRLHRALLGDESGTGSTLGMPSIYYALQWAEEHFADLVSTPPSLVAMYQERTSNAEGGFSIDRSATSEETSIRPQSRRRPADHFPGFKRQCEDFQSRSRTADFKKMLNERQRLPAWPERSNILKIIEDSQTTVLTGETGSGKTTQVPQYLLERSLETQTPCNIIVTQPRRMAAVSIAKRVSDEQVVPVGDLIGYSVRFDSKVSASTRLRFCTTGVLLRLLQDEDPLAGITHIVIDEVHERSTEIDIALCMMRELLTRRPGLKLIIMSATVNSDLFQRYFARKETLPPIVSISGRTFPVKVIPLEKSIALCHFHGGGTSESVDMLAKRVSSDVRIMFEFINNLVGHIMKAQPAGDILIFMPGVGEINQAVSQLEKNWPLIASKFSVTEQIPVILPLHASLSNFEQTLVFAKPPAGRRKVIISTNVAEASVTIDGIVHVIDSGFSKMMYFDNENGAHHLRTEIVSEANVRQRQGRAGRTRAGFYYPLYTEATARSLEKFPIVEIQRSPLEPVYLQVLASGISNNVPAFLRGLLDPPKAEQVAAAEKILLNAGAISLDRKSITPLGRQLSFIPAGIRAAKAILLGAVFQCLDPMLSVAAFIDGNSPFIRTTDAAVLENQRSLICEFGNPSSDLLTYHNIYKEWESQGRHSARSHFCQTYGLSFLTMQSVRDLRSIFAESLFGLGFFKGDGSDFNTYSAAGGVSGILALDQRENYPLVLSLIAAVLAPNVAVTSGFRTSPGPGQLDLPLVDHRISGQGGAPISIHRSCPIVTQKQHFARRPHYLVFAKKLISSGLASAQRRGPRDAPRGGTPPAAILSVTVATESALCLFANPLVNRIEDRVIEIDSWLKIEASPRVSALFMAFRALLDEFLVFTLSAGAAATSGEESREAMQAHLISQLKILLSIK</sequence>
<dbReference type="InterPro" id="IPR027417">
    <property type="entry name" value="P-loop_NTPase"/>
</dbReference>
<feature type="compositionally biased region" description="Low complexity" evidence="5">
    <location>
        <begin position="1"/>
        <end position="24"/>
    </location>
</feature>
<feature type="domain" description="Helicase ATP-binding" evidence="6">
    <location>
        <begin position="636"/>
        <end position="801"/>
    </location>
</feature>